<dbReference type="InterPro" id="IPR005545">
    <property type="entry name" value="YCII"/>
</dbReference>
<accession>A0AAU7QHN4</accession>
<reference evidence="3" key="1">
    <citation type="submission" date="2024-06" db="EMBL/GenBank/DDBJ databases">
        <authorList>
            <person name="Sun Y."/>
        </authorList>
    </citation>
    <scope>NUCLEOTIDE SEQUENCE</scope>
    <source>
        <strain evidence="3">IGA1.0</strain>
    </source>
</reference>
<dbReference type="PANTHER" id="PTHR35174">
    <property type="entry name" value="BLL7171 PROTEIN-RELATED"/>
    <property type="match status" value="1"/>
</dbReference>
<dbReference type="AlphaFoldDB" id="A0AAU7QHN4"/>
<evidence type="ECO:0000259" key="2">
    <source>
        <dbReference type="Pfam" id="PF03795"/>
    </source>
</evidence>
<evidence type="ECO:0000313" key="3">
    <source>
        <dbReference type="EMBL" id="XBS89035.1"/>
    </source>
</evidence>
<dbReference type="InterPro" id="IPR011008">
    <property type="entry name" value="Dimeric_a/b-barrel"/>
</dbReference>
<dbReference type="EMBL" id="CP157948">
    <property type="protein sequence ID" value="XBS89035.1"/>
    <property type="molecule type" value="Genomic_DNA"/>
</dbReference>
<feature type="domain" description="YCII-related" evidence="2">
    <location>
        <begin position="19"/>
        <end position="110"/>
    </location>
</feature>
<comment type="similarity">
    <text evidence="1">Belongs to the YciI family.</text>
</comment>
<proteinExistence type="inferred from homology"/>
<dbReference type="Pfam" id="PF03795">
    <property type="entry name" value="YCII"/>
    <property type="match status" value="1"/>
</dbReference>
<dbReference type="PANTHER" id="PTHR35174:SF3">
    <property type="entry name" value="BLL7171 PROTEIN"/>
    <property type="match status" value="1"/>
</dbReference>
<evidence type="ECO:0000256" key="1">
    <source>
        <dbReference type="ARBA" id="ARBA00007689"/>
    </source>
</evidence>
<protein>
    <submittedName>
        <fullName evidence="3">YciI family protein</fullName>
    </submittedName>
</protein>
<dbReference type="SUPFAM" id="SSF54909">
    <property type="entry name" value="Dimeric alpha+beta barrel"/>
    <property type="match status" value="1"/>
</dbReference>
<name>A0AAU7QHN4_9GAMM</name>
<dbReference type="RefSeq" id="WP_350015700.1">
    <property type="nucleotide sequence ID" value="NZ_CP157948.1"/>
</dbReference>
<organism evidence="3">
    <name type="scientific">Rhodanobacter sp. IGA1.0</name>
    <dbReference type="NCBI Taxonomy" id="3158582"/>
    <lineage>
        <taxon>Bacteria</taxon>
        <taxon>Pseudomonadati</taxon>
        <taxon>Pseudomonadota</taxon>
        <taxon>Gammaproteobacteria</taxon>
        <taxon>Lysobacterales</taxon>
        <taxon>Rhodanobacteraceae</taxon>
        <taxon>Rhodanobacter</taxon>
    </lineage>
</organism>
<sequence length="128" mass="14252">MSKQVPLSEYLILSRGQWDKDASREDIQAAIDRFYAWYDRLVSEGRIALGHRLAREGKVVSRQAAMDGPFAEAKEVVGGYWFILADSLDEAARIVSENPCLTYGLVCEVRPIDPARGSAYALTNETPT</sequence>
<gene>
    <name evidence="3" type="ORF">ABNK63_11570</name>
</gene>
<dbReference type="Gene3D" id="3.30.70.1060">
    <property type="entry name" value="Dimeric alpha+beta barrel"/>
    <property type="match status" value="1"/>
</dbReference>